<dbReference type="Pfam" id="PF00034">
    <property type="entry name" value="Cytochrom_C"/>
    <property type="match status" value="1"/>
</dbReference>
<dbReference type="GO" id="GO:0020037">
    <property type="term" value="F:heme binding"/>
    <property type="evidence" value="ECO:0007669"/>
    <property type="project" value="InterPro"/>
</dbReference>
<dbReference type="PROSITE" id="PS51007">
    <property type="entry name" value="CYTC"/>
    <property type="match status" value="1"/>
</dbReference>
<keyword evidence="1 4" id="KW-0349">Heme</keyword>
<keyword evidence="2 4" id="KW-0479">Metal-binding</keyword>
<reference evidence="7 8" key="1">
    <citation type="submission" date="2010-03" db="EMBL/GenBank/DDBJ databases">
        <title>Complete sequence of Sideroxydans lithotrophicus ES-1.</title>
        <authorList>
            <consortium name="US DOE Joint Genome Institute"/>
            <person name="Lucas S."/>
            <person name="Copeland A."/>
            <person name="Lapidus A."/>
            <person name="Cheng J.-F."/>
            <person name="Bruce D."/>
            <person name="Goodwin L."/>
            <person name="Pitluck S."/>
            <person name="Munk A.C."/>
            <person name="Detter J.C."/>
            <person name="Han C."/>
            <person name="Tapia R."/>
            <person name="Larimer F."/>
            <person name="Land M."/>
            <person name="Hauser L."/>
            <person name="Kyrpides N."/>
            <person name="Ivanova N."/>
            <person name="Emerson D."/>
            <person name="Woyke T."/>
        </authorList>
    </citation>
    <scope>NUCLEOTIDE SEQUENCE [LARGE SCALE GENOMIC DNA]</scope>
    <source>
        <strain evidence="7 8">ES-1</strain>
    </source>
</reference>
<dbReference type="SUPFAM" id="SSF46626">
    <property type="entry name" value="Cytochrome c"/>
    <property type="match status" value="1"/>
</dbReference>
<dbReference type="AlphaFoldDB" id="D5CNW2"/>
<dbReference type="KEGG" id="slt:Slit_2658"/>
<organism evidence="7 8">
    <name type="scientific">Sideroxydans lithotrophicus (strain ES-1)</name>
    <dbReference type="NCBI Taxonomy" id="580332"/>
    <lineage>
        <taxon>Bacteria</taxon>
        <taxon>Pseudomonadati</taxon>
        <taxon>Pseudomonadota</taxon>
        <taxon>Betaproteobacteria</taxon>
        <taxon>Nitrosomonadales</taxon>
        <taxon>Gallionellaceae</taxon>
        <taxon>Sideroxydans</taxon>
    </lineage>
</organism>
<evidence type="ECO:0000256" key="1">
    <source>
        <dbReference type="ARBA" id="ARBA00022617"/>
    </source>
</evidence>
<evidence type="ECO:0000259" key="6">
    <source>
        <dbReference type="PROSITE" id="PS51007"/>
    </source>
</evidence>
<evidence type="ECO:0000313" key="8">
    <source>
        <dbReference type="Proteomes" id="UP000001625"/>
    </source>
</evidence>
<evidence type="ECO:0000256" key="4">
    <source>
        <dbReference type="PROSITE-ProRule" id="PRU00433"/>
    </source>
</evidence>
<feature type="transmembrane region" description="Helical" evidence="5">
    <location>
        <begin position="12"/>
        <end position="30"/>
    </location>
</feature>
<gene>
    <name evidence="7" type="ordered locus">Slit_2658</name>
</gene>
<evidence type="ECO:0000256" key="3">
    <source>
        <dbReference type="ARBA" id="ARBA00023004"/>
    </source>
</evidence>
<name>D5CNW2_SIDLE</name>
<dbReference type="RefSeq" id="WP_013030781.1">
    <property type="nucleotide sequence ID" value="NC_013959.1"/>
</dbReference>
<keyword evidence="5" id="KW-1133">Transmembrane helix</keyword>
<keyword evidence="5" id="KW-0472">Membrane</keyword>
<feature type="domain" description="Cytochrome c" evidence="6">
    <location>
        <begin position="52"/>
        <end position="142"/>
    </location>
</feature>
<sequence>MKNGMKKGEKILFGFIGFLVVVTVINFTVLESIRRHSARPMFPILTHFEFTQEGKQGYEIYQHSECYTCHRAVGSGTSMGVSLDGLGSKHDVNYFYNFLKTPEAVYGAKTMDHGAPPKDAAYVSALPDSDLRAMAVFLSELKADQGSSSSFEPPQGDSSFIDSMVDMWTPDGWRTQFKDIRDWMKSKEEQHEGKH</sequence>
<dbReference type="HOGENOM" id="CLU_1395469_0_0_4"/>
<dbReference type="Gene3D" id="1.10.760.10">
    <property type="entry name" value="Cytochrome c-like domain"/>
    <property type="match status" value="1"/>
</dbReference>
<evidence type="ECO:0000313" key="7">
    <source>
        <dbReference type="EMBL" id="ADE12883.1"/>
    </source>
</evidence>
<evidence type="ECO:0000256" key="5">
    <source>
        <dbReference type="SAM" id="Phobius"/>
    </source>
</evidence>
<dbReference type="Proteomes" id="UP000001625">
    <property type="component" value="Chromosome"/>
</dbReference>
<keyword evidence="8" id="KW-1185">Reference proteome</keyword>
<keyword evidence="3 4" id="KW-0408">Iron</keyword>
<dbReference type="GO" id="GO:0009055">
    <property type="term" value="F:electron transfer activity"/>
    <property type="evidence" value="ECO:0007669"/>
    <property type="project" value="InterPro"/>
</dbReference>
<dbReference type="STRING" id="580332.Slit_2658"/>
<dbReference type="InterPro" id="IPR009056">
    <property type="entry name" value="Cyt_c-like_dom"/>
</dbReference>
<dbReference type="eggNOG" id="COG2010">
    <property type="taxonomic scope" value="Bacteria"/>
</dbReference>
<dbReference type="OrthoDB" id="9809720at2"/>
<proteinExistence type="predicted"/>
<dbReference type="InterPro" id="IPR036909">
    <property type="entry name" value="Cyt_c-like_dom_sf"/>
</dbReference>
<protein>
    <recommendedName>
        <fullName evidence="6">Cytochrome c domain-containing protein</fullName>
    </recommendedName>
</protein>
<evidence type="ECO:0000256" key="2">
    <source>
        <dbReference type="ARBA" id="ARBA00022723"/>
    </source>
</evidence>
<dbReference type="GO" id="GO:0046872">
    <property type="term" value="F:metal ion binding"/>
    <property type="evidence" value="ECO:0007669"/>
    <property type="project" value="UniProtKB-KW"/>
</dbReference>
<dbReference type="EMBL" id="CP001965">
    <property type="protein sequence ID" value="ADE12883.1"/>
    <property type="molecule type" value="Genomic_DNA"/>
</dbReference>
<accession>D5CNW2</accession>
<keyword evidence="5" id="KW-0812">Transmembrane</keyword>